<dbReference type="InterPro" id="IPR010710">
    <property type="entry name" value="DUF1289"/>
</dbReference>
<evidence type="ECO:0000313" key="1">
    <source>
        <dbReference type="EMBL" id="KAF7764998.1"/>
    </source>
</evidence>
<reference evidence="1" key="1">
    <citation type="journal article" date="2012" name="J. Bacteriol.">
        <title>Genome sequences of type strains of seven species of the marine bacterium Pseudoalteromonas.</title>
        <authorList>
            <person name="Xie B.B."/>
            <person name="Shu Y.L."/>
            <person name="Qin Q.L."/>
            <person name="Rong J.C."/>
            <person name="Zhang X.Y."/>
            <person name="Chen X.L."/>
            <person name="Shi M."/>
            <person name="He H.L."/>
            <person name="Zhou B.C."/>
            <person name="Zhang Y.Z."/>
        </authorList>
    </citation>
    <scope>NUCLEOTIDE SEQUENCE</scope>
    <source>
        <strain evidence="1">DSM 8771</strain>
    </source>
</reference>
<comment type="caution">
    <text evidence="1">The sequence shown here is derived from an EMBL/GenBank/DDBJ whole genome shotgun (WGS) entry which is preliminary data.</text>
</comment>
<organism evidence="1 2">
    <name type="scientific">Pseudoalteromonas citrea</name>
    <dbReference type="NCBI Taxonomy" id="43655"/>
    <lineage>
        <taxon>Bacteria</taxon>
        <taxon>Pseudomonadati</taxon>
        <taxon>Pseudomonadota</taxon>
        <taxon>Gammaproteobacteria</taxon>
        <taxon>Alteromonadales</taxon>
        <taxon>Pseudoalteromonadaceae</taxon>
        <taxon>Pseudoalteromonas</taxon>
    </lineage>
</organism>
<dbReference type="PANTHER" id="PTHR35175">
    <property type="entry name" value="DUF1289 DOMAIN-CONTAINING PROTEIN"/>
    <property type="match status" value="1"/>
</dbReference>
<dbReference type="AlphaFoldDB" id="A0AAD4AFP6"/>
<name>A0AAD4AFP6_9GAMM</name>
<evidence type="ECO:0000313" key="2">
    <source>
        <dbReference type="Proteomes" id="UP000016487"/>
    </source>
</evidence>
<evidence type="ECO:0008006" key="3">
    <source>
        <dbReference type="Google" id="ProtNLM"/>
    </source>
</evidence>
<accession>A0AAD4AFP6</accession>
<reference evidence="1" key="2">
    <citation type="submission" date="2015-03" db="EMBL/GenBank/DDBJ databases">
        <title>Genome sequence of Pseudoalteromonas citrea.</title>
        <authorList>
            <person name="Xie B.-B."/>
            <person name="Rong J.-C."/>
            <person name="Qin Q.-L."/>
            <person name="Zhang Y.-Z."/>
        </authorList>
    </citation>
    <scope>NUCLEOTIDE SEQUENCE</scope>
    <source>
        <strain evidence="1">DSM 8771</strain>
    </source>
</reference>
<dbReference type="PANTHER" id="PTHR35175:SF2">
    <property type="entry name" value="DUF1289 DOMAIN-CONTAINING PROTEIN"/>
    <property type="match status" value="1"/>
</dbReference>
<dbReference type="Pfam" id="PF06945">
    <property type="entry name" value="DUF1289"/>
    <property type="match status" value="1"/>
</dbReference>
<dbReference type="Proteomes" id="UP000016487">
    <property type="component" value="Unassembled WGS sequence"/>
</dbReference>
<proteinExistence type="predicted"/>
<protein>
    <recommendedName>
        <fullName evidence="3">DUF1289 domain-containing protein</fullName>
    </recommendedName>
</protein>
<dbReference type="EMBL" id="AHBZ03000027">
    <property type="protein sequence ID" value="KAF7764998.1"/>
    <property type="molecule type" value="Genomic_DNA"/>
</dbReference>
<sequence>MIPEMTFSKPNRIDTHMPTVEQPCIRHCCLDSNDRCMGCFRTLHEILSWHTYSDGEKEIVIDKCRSRKKGAK</sequence>
<gene>
    <name evidence="1" type="ORF">PCIT_b1119</name>
</gene>